<dbReference type="PRINTS" id="PR00723">
    <property type="entry name" value="SUBTILISIN"/>
</dbReference>
<sequence>MPPFPRAGCRAAAVSPPVRLPLRRRASLPKHLTALLAGLGLSAAASAAPGDFLSDPAGFVDAEFRASGALEMIKAQYAYARGYTGKGVLVAVLDSGLYARHPEFAGRVAGGWNFHPDQPAWDFSDTKLGAGGQIDGHGTHVAGIIGAARDGAKMQGVAYDSRLLAVRLDTDLDGPGIDYAIRQGARVLNGSYGPDATPPVTLENGSPNPGYWDNVGGPLLKYQKLPLSELQTQAAALRRAADADILMVFAAGNDYARYPEQASHVAGYGMYHLITPSFFIDKPSGIDPMFRFMDDTAAGTDENDPATYTILDFTDARVSGLDFSDLGGSMLSVVAVGPAGGIASYSNRCGQAAMWCLAAPGGDHAAVSGPEAPIWSTHPDPAKGYYDTMQGTSMAAPVVAGAAAVLRQAFPYMSARQIIEVILTTTNDGGLYADHETYGRGLLDLGQAIRGPGSFGADGFAPMFRADTKGHDSWFGNDIEGDGGLIKAGAGTLVLGGANTYTGDTIIEGGRLAVNGDTRASAFTVQPGGTLGGTGTAGRTVTFGRVAPGNSIGTLTVAGDYVQAPGSVLEIEIDGTGHADLLDVQGDADLQGGEIQVLGLRGGSLGRTVTFMTVAGNVTGPGLSLRDDYVFADLSLLQPAAGQFDLAVTRNAASFASLGRTANQRGAAAAIESMGVGAVPYEALIGLRDAGRAPDLYDRLSGELHATVRTMLFEEARWMRGEVMGRLAMDGGSFAPAAREGNGLWGRTMAAWSRHDGAGVAQDADRRTNGLMVGRDVSWDSGARAGVALGYTRARVRAEARNEAQLDGYHALAYGGLAFGRWRLRGGVGQSWHVADTRREVAVAGLGRQTARYDGRTTQVFARLGYAMALGAAAIEPYAEAARAWQHVRGFDEDGDAALSGRPGRSASTETTLGVRADWRLETGAGVLRLTADAGWIHGWGSLSPQARLAYAGGPAFEVSGVPAARDGFKLEARASLARTRTTHVEIGYAGRLGGGVRDHGLHVQVNHAF</sequence>
<dbReference type="PANTHER" id="PTHR43399">
    <property type="entry name" value="SUBTILISIN-RELATED"/>
    <property type="match status" value="1"/>
</dbReference>
<dbReference type="InterPro" id="IPR000209">
    <property type="entry name" value="Peptidase_S8/S53_dom"/>
</dbReference>
<reference evidence="11" key="1">
    <citation type="submission" date="2024-05" db="EMBL/GenBank/DDBJ databases">
        <authorList>
            <person name="Luo Y.-C."/>
            <person name="Nicholds J."/>
            <person name="Mortimer T."/>
            <person name="Maboni G."/>
        </authorList>
    </citation>
    <scope>NUCLEOTIDE SEQUENCE</scope>
    <source>
        <strain evidence="13">141555</strain>
        <strain evidence="12">144863</strain>
        <strain evidence="11">151836</strain>
        <strain evidence="10">153920</strain>
    </source>
</reference>
<dbReference type="PANTHER" id="PTHR43399:SF4">
    <property type="entry name" value="CELL WALL-ASSOCIATED PROTEASE"/>
    <property type="match status" value="1"/>
</dbReference>
<dbReference type="InterPro" id="IPR051048">
    <property type="entry name" value="Peptidase_S8/S53_subtilisin"/>
</dbReference>
<dbReference type="PROSITE" id="PS00136">
    <property type="entry name" value="SUBTILASE_ASP"/>
    <property type="match status" value="1"/>
</dbReference>
<evidence type="ECO:0000313" key="10">
    <source>
        <dbReference type="EMBL" id="XDJ42584.1"/>
    </source>
</evidence>
<evidence type="ECO:0000256" key="1">
    <source>
        <dbReference type="ARBA" id="ARBA00011073"/>
    </source>
</evidence>
<feature type="signal peptide" evidence="8">
    <location>
        <begin position="1"/>
        <end position="47"/>
    </location>
</feature>
<dbReference type="InterPro" id="IPR013425">
    <property type="entry name" value="Autotrns_rpt"/>
</dbReference>
<dbReference type="InterPro" id="IPR011050">
    <property type="entry name" value="Pectin_lyase_fold/virulence"/>
</dbReference>
<dbReference type="GO" id="GO:0019867">
    <property type="term" value="C:outer membrane"/>
    <property type="evidence" value="ECO:0007669"/>
    <property type="project" value="InterPro"/>
</dbReference>
<dbReference type="Pfam" id="PF03797">
    <property type="entry name" value="Autotransporter"/>
    <property type="match status" value="1"/>
</dbReference>
<evidence type="ECO:0000256" key="6">
    <source>
        <dbReference type="PIRSR" id="PIRSR615500-1"/>
    </source>
</evidence>
<dbReference type="SUPFAM" id="SSF52743">
    <property type="entry name" value="Subtilisin-like"/>
    <property type="match status" value="1"/>
</dbReference>
<protein>
    <submittedName>
        <fullName evidence="11">Autotransporter domain-containing protein</fullName>
    </submittedName>
</protein>
<keyword evidence="3 8" id="KW-0732">Signal</keyword>
<dbReference type="AlphaFoldDB" id="A0AB39CZD4"/>
<keyword evidence="4 7" id="KW-0378">Hydrolase</keyword>
<dbReference type="PROSITE" id="PS00137">
    <property type="entry name" value="SUBTILASE_HIS"/>
    <property type="match status" value="1"/>
</dbReference>
<evidence type="ECO:0000256" key="4">
    <source>
        <dbReference type="ARBA" id="ARBA00022801"/>
    </source>
</evidence>
<dbReference type="EMBL" id="CP158262">
    <property type="protein sequence ID" value="XDJ69744.1"/>
    <property type="molecule type" value="Genomic_DNA"/>
</dbReference>
<feature type="active site" description="Charge relay system" evidence="6 7">
    <location>
        <position position="393"/>
    </location>
</feature>
<evidence type="ECO:0000313" key="13">
    <source>
        <dbReference type="EMBL" id="XDJ80616.1"/>
    </source>
</evidence>
<feature type="active site" description="Charge relay system" evidence="6 7">
    <location>
        <position position="94"/>
    </location>
</feature>
<dbReference type="PROSITE" id="PS51892">
    <property type="entry name" value="SUBTILASE"/>
    <property type="match status" value="1"/>
</dbReference>
<dbReference type="PROSITE" id="PS51208">
    <property type="entry name" value="AUTOTRANSPORTER"/>
    <property type="match status" value="1"/>
</dbReference>
<dbReference type="InterPro" id="IPR023827">
    <property type="entry name" value="Peptidase_S8_Asp-AS"/>
</dbReference>
<dbReference type="InterPro" id="IPR006315">
    <property type="entry name" value="OM_autotransptr_brl_dom"/>
</dbReference>
<keyword evidence="2 7" id="KW-0645">Protease</keyword>
<evidence type="ECO:0000256" key="8">
    <source>
        <dbReference type="SAM" id="SignalP"/>
    </source>
</evidence>
<dbReference type="Pfam" id="PF00082">
    <property type="entry name" value="Peptidase_S8"/>
    <property type="match status" value="1"/>
</dbReference>
<comment type="similarity">
    <text evidence="1 7">Belongs to the peptidase S8 family.</text>
</comment>
<evidence type="ECO:0000256" key="7">
    <source>
        <dbReference type="PROSITE-ProRule" id="PRU01240"/>
    </source>
</evidence>
<dbReference type="InterPro" id="IPR015500">
    <property type="entry name" value="Peptidase_S8_subtilisin-rel"/>
</dbReference>
<feature type="active site" description="Charge relay system" evidence="6 7">
    <location>
        <position position="137"/>
    </location>
</feature>
<dbReference type="GO" id="GO:0004252">
    <property type="term" value="F:serine-type endopeptidase activity"/>
    <property type="evidence" value="ECO:0007669"/>
    <property type="project" value="UniProtKB-UniRule"/>
</dbReference>
<accession>A0AB39CZD4</accession>
<name>A0AB39CZD4_9BURK</name>
<dbReference type="GO" id="GO:0006508">
    <property type="term" value="P:proteolysis"/>
    <property type="evidence" value="ECO:0007669"/>
    <property type="project" value="UniProtKB-KW"/>
</dbReference>
<dbReference type="RefSeq" id="WP_368640070.1">
    <property type="nucleotide sequence ID" value="NZ_CP158252.1"/>
</dbReference>
<dbReference type="Gene3D" id="2.40.128.130">
    <property type="entry name" value="Autotransporter beta-domain"/>
    <property type="match status" value="1"/>
</dbReference>
<keyword evidence="5 7" id="KW-0720">Serine protease</keyword>
<dbReference type="InterPro" id="IPR036709">
    <property type="entry name" value="Autotransporte_beta_dom_sf"/>
</dbReference>
<dbReference type="NCBIfam" id="TIGR01414">
    <property type="entry name" value="autotrans_barl"/>
    <property type="match status" value="1"/>
</dbReference>
<evidence type="ECO:0000259" key="9">
    <source>
        <dbReference type="PROSITE" id="PS51208"/>
    </source>
</evidence>
<dbReference type="InterPro" id="IPR022398">
    <property type="entry name" value="Peptidase_S8_His-AS"/>
</dbReference>
<feature type="chain" id="PRO_5044174508" evidence="8">
    <location>
        <begin position="48"/>
        <end position="1010"/>
    </location>
</feature>
<evidence type="ECO:0000256" key="5">
    <source>
        <dbReference type="ARBA" id="ARBA00022825"/>
    </source>
</evidence>
<evidence type="ECO:0000313" key="11">
    <source>
        <dbReference type="EMBL" id="XDJ47711.1"/>
    </source>
</evidence>
<dbReference type="Pfam" id="PF12951">
    <property type="entry name" value="PATR"/>
    <property type="match status" value="1"/>
</dbReference>
<dbReference type="EMBL" id="CP158267">
    <property type="protein sequence ID" value="XDJ80616.1"/>
    <property type="molecule type" value="Genomic_DNA"/>
</dbReference>
<dbReference type="Gene3D" id="3.40.50.200">
    <property type="entry name" value="Peptidase S8/S53 domain"/>
    <property type="match status" value="1"/>
</dbReference>
<dbReference type="SUPFAM" id="SSF51126">
    <property type="entry name" value="Pectin lyase-like"/>
    <property type="match status" value="1"/>
</dbReference>
<dbReference type="NCBIfam" id="TIGR02601">
    <property type="entry name" value="autotrns_rpt"/>
    <property type="match status" value="1"/>
</dbReference>
<gene>
    <name evidence="12" type="ORF">ABRY94_02780</name>
    <name evidence="10" type="ORF">ABRY99_03125</name>
    <name evidence="11" type="ORF">ABRZ04_01150</name>
    <name evidence="13" type="ORF">ABRZ07_03690</name>
</gene>
<evidence type="ECO:0000313" key="12">
    <source>
        <dbReference type="EMBL" id="XDJ69744.1"/>
    </source>
</evidence>
<dbReference type="InterPro" id="IPR005546">
    <property type="entry name" value="Autotransporte_beta"/>
</dbReference>
<dbReference type="EMBL" id="CP158254">
    <property type="protein sequence ID" value="XDJ47711.1"/>
    <property type="molecule type" value="Genomic_DNA"/>
</dbReference>
<evidence type="ECO:0000256" key="2">
    <source>
        <dbReference type="ARBA" id="ARBA00022670"/>
    </source>
</evidence>
<dbReference type="InterPro" id="IPR023828">
    <property type="entry name" value="Peptidase_S8_Ser-AS"/>
</dbReference>
<dbReference type="SMART" id="SM00869">
    <property type="entry name" value="Autotransporter"/>
    <property type="match status" value="1"/>
</dbReference>
<dbReference type="CDD" id="cd04848">
    <property type="entry name" value="Peptidases_S8_Autotransporter_serine_protease_like"/>
    <property type="match status" value="1"/>
</dbReference>
<evidence type="ECO:0000256" key="3">
    <source>
        <dbReference type="ARBA" id="ARBA00022729"/>
    </source>
</evidence>
<dbReference type="PROSITE" id="PS00138">
    <property type="entry name" value="SUBTILASE_SER"/>
    <property type="match status" value="1"/>
</dbReference>
<organism evidence="11">
    <name type="scientific">Castellaniella ginsengisoli</name>
    <dbReference type="NCBI Taxonomy" id="546114"/>
    <lineage>
        <taxon>Bacteria</taxon>
        <taxon>Pseudomonadati</taxon>
        <taxon>Pseudomonadota</taxon>
        <taxon>Betaproteobacteria</taxon>
        <taxon>Burkholderiales</taxon>
        <taxon>Alcaligenaceae</taxon>
        <taxon>Castellaniella</taxon>
    </lineage>
</organism>
<dbReference type="SUPFAM" id="SSF103515">
    <property type="entry name" value="Autotransporter"/>
    <property type="match status" value="1"/>
</dbReference>
<dbReference type="InterPro" id="IPR034061">
    <property type="entry name" value="Peptidases_S8_Autotransporter"/>
</dbReference>
<dbReference type="InterPro" id="IPR036852">
    <property type="entry name" value="Peptidase_S8/S53_dom_sf"/>
</dbReference>
<dbReference type="EMBL" id="CP158252">
    <property type="protein sequence ID" value="XDJ42584.1"/>
    <property type="molecule type" value="Genomic_DNA"/>
</dbReference>
<proteinExistence type="inferred from homology"/>
<feature type="domain" description="Autotransporter" evidence="9">
    <location>
        <begin position="737"/>
        <end position="1010"/>
    </location>
</feature>